<proteinExistence type="inferred from homology"/>
<evidence type="ECO:0000256" key="3">
    <source>
        <dbReference type="ARBA" id="ARBA00022741"/>
    </source>
</evidence>
<dbReference type="Pfam" id="PF00288">
    <property type="entry name" value="GHMP_kinases_N"/>
    <property type="match status" value="1"/>
</dbReference>
<evidence type="ECO:0000256" key="7">
    <source>
        <dbReference type="HAMAP-Rule" id="MF_00061"/>
    </source>
</evidence>
<dbReference type="EMBL" id="JBANFI010000005">
    <property type="protein sequence ID" value="MFK7161329.1"/>
    <property type="molecule type" value="Genomic_DNA"/>
</dbReference>
<dbReference type="SUPFAM" id="SSF55060">
    <property type="entry name" value="GHMP Kinase, C-terminal domain"/>
    <property type="match status" value="1"/>
</dbReference>
<evidence type="ECO:0000256" key="1">
    <source>
        <dbReference type="ARBA" id="ARBA00017473"/>
    </source>
</evidence>
<evidence type="ECO:0000313" key="10">
    <source>
        <dbReference type="Proteomes" id="UP001621714"/>
    </source>
</evidence>
<accession>A0ABW8PZQ9</accession>
<name>A0ABW8PZQ9_9GAMM</name>
<dbReference type="InterPro" id="IPR036554">
    <property type="entry name" value="GHMP_kinase_C_sf"/>
</dbReference>
<comment type="caution">
    <text evidence="9">The sequence shown here is derived from an EMBL/GenBank/DDBJ whole genome shotgun (WGS) entry which is preliminary data.</text>
</comment>
<dbReference type="RefSeq" id="WP_405339930.1">
    <property type="nucleotide sequence ID" value="NZ_JBANFI010000005.1"/>
</dbReference>
<gene>
    <name evidence="7 9" type="primary">ispE</name>
    <name evidence="9" type="ORF">V6U78_09810</name>
</gene>
<keyword evidence="3 7" id="KW-0547">Nucleotide-binding</keyword>
<keyword evidence="10" id="KW-1185">Reference proteome</keyword>
<keyword evidence="2 7" id="KW-0808">Transferase</keyword>
<dbReference type="InterPro" id="IPR014721">
    <property type="entry name" value="Ribsml_uS5_D2-typ_fold_subgr"/>
</dbReference>
<keyword evidence="5 7" id="KW-0067">ATP-binding</keyword>
<dbReference type="PIRSF" id="PIRSF010376">
    <property type="entry name" value="IspE"/>
    <property type="match status" value="1"/>
</dbReference>
<reference evidence="9 10" key="1">
    <citation type="submission" date="2024-02" db="EMBL/GenBank/DDBJ databases">
        <title>Marinospirillum sp. MEB 164 isolated from Lonar lake sediment.</title>
        <authorList>
            <person name="Joshi A."/>
            <person name="Thite S."/>
        </authorList>
    </citation>
    <scope>NUCLEOTIDE SEQUENCE [LARGE SCALE GENOMIC DNA]</scope>
    <source>
        <strain evidence="9 10">MEB164</strain>
    </source>
</reference>
<dbReference type="PANTHER" id="PTHR43527:SF2">
    <property type="entry name" value="4-DIPHOSPHOCYTIDYL-2-C-METHYL-D-ERYTHRITOL KINASE, CHLOROPLASTIC"/>
    <property type="match status" value="1"/>
</dbReference>
<evidence type="ECO:0000256" key="4">
    <source>
        <dbReference type="ARBA" id="ARBA00022777"/>
    </source>
</evidence>
<dbReference type="GO" id="GO:0050515">
    <property type="term" value="F:4-(cytidine 5'-diphospho)-2-C-methyl-D-erythritol kinase activity"/>
    <property type="evidence" value="ECO:0007669"/>
    <property type="project" value="UniProtKB-EC"/>
</dbReference>
<dbReference type="InterPro" id="IPR020568">
    <property type="entry name" value="Ribosomal_Su5_D2-typ_SF"/>
</dbReference>
<protein>
    <recommendedName>
        <fullName evidence="1 7">4-diphosphocytidyl-2-C-methyl-D-erythritol kinase</fullName>
        <shortName evidence="7">CMK</shortName>
        <ecNumber evidence="7">2.7.1.148</ecNumber>
    </recommendedName>
    <alternativeName>
        <fullName evidence="7">4-(cytidine-5'-diphospho)-2-C-methyl-D-erythritol kinase</fullName>
    </alternativeName>
</protein>
<evidence type="ECO:0000256" key="6">
    <source>
        <dbReference type="ARBA" id="ARBA00023229"/>
    </source>
</evidence>
<evidence type="ECO:0000313" key="9">
    <source>
        <dbReference type="EMBL" id="MFK7161329.1"/>
    </source>
</evidence>
<feature type="active site" evidence="7">
    <location>
        <position position="145"/>
    </location>
</feature>
<feature type="domain" description="GHMP kinase N-terminal" evidence="8">
    <location>
        <begin position="71"/>
        <end position="152"/>
    </location>
</feature>
<keyword evidence="6 7" id="KW-0414">Isoprene biosynthesis</keyword>
<dbReference type="EC" id="2.7.1.148" evidence="7"/>
<comment type="similarity">
    <text evidence="7">Belongs to the GHMP kinase family. IspE subfamily.</text>
</comment>
<dbReference type="Gene3D" id="3.30.70.890">
    <property type="entry name" value="GHMP kinase, C-terminal domain"/>
    <property type="match status" value="1"/>
</dbReference>
<feature type="binding site" evidence="7">
    <location>
        <begin position="103"/>
        <end position="113"/>
    </location>
    <ligand>
        <name>ATP</name>
        <dbReference type="ChEBI" id="CHEBI:30616"/>
    </ligand>
</feature>
<dbReference type="Gene3D" id="3.30.230.10">
    <property type="match status" value="1"/>
</dbReference>
<evidence type="ECO:0000259" key="8">
    <source>
        <dbReference type="Pfam" id="PF00288"/>
    </source>
</evidence>
<comment type="function">
    <text evidence="7">Catalyzes the phosphorylation of the position 2 hydroxy group of 4-diphosphocytidyl-2C-methyl-D-erythritol.</text>
</comment>
<dbReference type="InterPro" id="IPR004424">
    <property type="entry name" value="IspE"/>
</dbReference>
<dbReference type="SUPFAM" id="SSF54211">
    <property type="entry name" value="Ribosomal protein S5 domain 2-like"/>
    <property type="match status" value="1"/>
</dbReference>
<feature type="active site" evidence="7">
    <location>
        <position position="15"/>
    </location>
</feature>
<comment type="catalytic activity">
    <reaction evidence="7">
        <text>4-CDP-2-C-methyl-D-erythritol + ATP = 4-CDP-2-C-methyl-D-erythritol 2-phosphate + ADP + H(+)</text>
        <dbReference type="Rhea" id="RHEA:18437"/>
        <dbReference type="ChEBI" id="CHEBI:15378"/>
        <dbReference type="ChEBI" id="CHEBI:30616"/>
        <dbReference type="ChEBI" id="CHEBI:57823"/>
        <dbReference type="ChEBI" id="CHEBI:57919"/>
        <dbReference type="ChEBI" id="CHEBI:456216"/>
        <dbReference type="EC" id="2.7.1.148"/>
    </reaction>
</comment>
<sequence>MTPALTELSLAAPAKLNLFLQITGQRADGYHQLQSLFQFIDLHDTLHLRLRQDGQIHFHSQLQLDDPQETNLVVRAAEALKAAVPMAKRAQLGVDLRLDKCLPLGGGVGGGSSDAASTLLGLNHLWQLGLSLQQLAAIGLQLGADVPVFIWGHSAWAEGIGEELTPCSPPTPQYLLFSVGSHCHTGRMFAEADLERNSPRCQAEEALQQLGHNAFEPIARRLYPDIELAFQWCQRHQLQPALTGSGALIYAPLAEPALGPQLQQAFLRSFPRAQAWIAQGQNRSLAHQQLAALDAASSDCAPHPS</sequence>
<evidence type="ECO:0000256" key="5">
    <source>
        <dbReference type="ARBA" id="ARBA00022840"/>
    </source>
</evidence>
<keyword evidence="4 7" id="KW-0418">Kinase</keyword>
<comment type="pathway">
    <text evidence="7">Isoprenoid biosynthesis; isopentenyl diphosphate biosynthesis via DXP pathway; isopentenyl diphosphate from 1-deoxy-D-xylulose 5-phosphate: step 3/6.</text>
</comment>
<dbReference type="InterPro" id="IPR006204">
    <property type="entry name" value="GHMP_kinase_N_dom"/>
</dbReference>
<organism evidence="9 10">
    <name type="scientific">Marinospirillum alkalitolerans</name>
    <dbReference type="NCBI Taxonomy" id="3123374"/>
    <lineage>
        <taxon>Bacteria</taxon>
        <taxon>Pseudomonadati</taxon>
        <taxon>Pseudomonadota</taxon>
        <taxon>Gammaproteobacteria</taxon>
        <taxon>Oceanospirillales</taxon>
        <taxon>Oceanospirillaceae</taxon>
        <taxon>Marinospirillum</taxon>
    </lineage>
</organism>
<dbReference type="NCBIfam" id="TIGR00154">
    <property type="entry name" value="ispE"/>
    <property type="match status" value="1"/>
</dbReference>
<dbReference type="PANTHER" id="PTHR43527">
    <property type="entry name" value="4-DIPHOSPHOCYTIDYL-2-C-METHYL-D-ERYTHRITOL KINASE, CHLOROPLASTIC"/>
    <property type="match status" value="1"/>
</dbReference>
<dbReference type="Proteomes" id="UP001621714">
    <property type="component" value="Unassembled WGS sequence"/>
</dbReference>
<evidence type="ECO:0000256" key="2">
    <source>
        <dbReference type="ARBA" id="ARBA00022679"/>
    </source>
</evidence>
<dbReference type="HAMAP" id="MF_00061">
    <property type="entry name" value="IspE"/>
    <property type="match status" value="1"/>
</dbReference>